<sequence>MRGRRAGAFWLICAGLALCFGVAAEAQTLDCQNPTTQIEMTGCAAKAYEAADGDLNLAYKIAVERAKQMDTYLPEGDVPARIILRDAQRAWLPFRDKACEAESLLARGGSMQNQIFYICLERLTRQRTEDLRLFGEVY</sequence>
<dbReference type="InterPro" id="IPR009739">
    <property type="entry name" value="LprI-like_N"/>
</dbReference>
<evidence type="ECO:0000313" key="4">
    <source>
        <dbReference type="Proteomes" id="UP000295696"/>
    </source>
</evidence>
<evidence type="ECO:0000256" key="1">
    <source>
        <dbReference type="SAM" id="SignalP"/>
    </source>
</evidence>
<protein>
    <submittedName>
        <fullName evidence="3">Uncharacterized protein YecT (DUF1311 family)</fullName>
    </submittedName>
</protein>
<keyword evidence="1" id="KW-0732">Signal</keyword>
<evidence type="ECO:0000313" key="3">
    <source>
        <dbReference type="EMBL" id="TCS66306.1"/>
    </source>
</evidence>
<dbReference type="OrthoDB" id="7340239at2"/>
<dbReference type="Proteomes" id="UP000295696">
    <property type="component" value="Unassembled WGS sequence"/>
</dbReference>
<evidence type="ECO:0000259" key="2">
    <source>
        <dbReference type="Pfam" id="PF07007"/>
    </source>
</evidence>
<dbReference type="AlphaFoldDB" id="A0A4V2UPM3"/>
<accession>A0A4V2UPM3</accession>
<feature type="signal peptide" evidence="1">
    <location>
        <begin position="1"/>
        <end position="26"/>
    </location>
</feature>
<dbReference type="Pfam" id="PF07007">
    <property type="entry name" value="LprI"/>
    <property type="match status" value="1"/>
</dbReference>
<keyword evidence="4" id="KW-1185">Reference proteome</keyword>
<proteinExistence type="predicted"/>
<gene>
    <name evidence="3" type="ORF">EDD52_102123</name>
</gene>
<name>A0A4V2UPM3_9RHOB</name>
<organism evidence="3 4">
    <name type="scientific">Primorskyibacter sedentarius</name>
    <dbReference type="NCBI Taxonomy" id="745311"/>
    <lineage>
        <taxon>Bacteria</taxon>
        <taxon>Pseudomonadati</taxon>
        <taxon>Pseudomonadota</taxon>
        <taxon>Alphaproteobacteria</taxon>
        <taxon>Rhodobacterales</taxon>
        <taxon>Roseobacteraceae</taxon>
        <taxon>Primorskyibacter</taxon>
    </lineage>
</organism>
<dbReference type="Gene3D" id="1.20.1270.180">
    <property type="match status" value="1"/>
</dbReference>
<comment type="caution">
    <text evidence="3">The sequence shown here is derived from an EMBL/GenBank/DDBJ whole genome shotgun (WGS) entry which is preliminary data.</text>
</comment>
<dbReference type="EMBL" id="SLZU01000002">
    <property type="protein sequence ID" value="TCS66306.1"/>
    <property type="molecule type" value="Genomic_DNA"/>
</dbReference>
<feature type="chain" id="PRO_5020979891" evidence="1">
    <location>
        <begin position="27"/>
        <end position="138"/>
    </location>
</feature>
<reference evidence="3 4" key="1">
    <citation type="submission" date="2019-03" db="EMBL/GenBank/DDBJ databases">
        <title>Genomic Encyclopedia of Type Strains, Phase IV (KMG-IV): sequencing the most valuable type-strain genomes for metagenomic binning, comparative biology and taxonomic classification.</title>
        <authorList>
            <person name="Goeker M."/>
        </authorList>
    </citation>
    <scope>NUCLEOTIDE SEQUENCE [LARGE SCALE GENOMIC DNA]</scope>
    <source>
        <strain evidence="3 4">DSM 104836</strain>
    </source>
</reference>
<feature type="domain" description="Lysozyme inhibitor LprI-like N-terminal" evidence="2">
    <location>
        <begin position="31"/>
        <end position="131"/>
    </location>
</feature>